<name>A0A3Q9KF25_9ACTN</name>
<gene>
    <name evidence="3" type="ORF">DDE74_36755</name>
</gene>
<organism evidence="3 4">
    <name type="scientific">Streptomyces lydicus</name>
    <dbReference type="NCBI Taxonomy" id="47763"/>
    <lineage>
        <taxon>Bacteria</taxon>
        <taxon>Bacillati</taxon>
        <taxon>Actinomycetota</taxon>
        <taxon>Actinomycetes</taxon>
        <taxon>Kitasatosporales</taxon>
        <taxon>Streptomycetaceae</taxon>
        <taxon>Streptomyces</taxon>
    </lineage>
</organism>
<accession>A0A3Q9KF25</accession>
<dbReference type="GO" id="GO:0015074">
    <property type="term" value="P:DNA integration"/>
    <property type="evidence" value="ECO:0007669"/>
    <property type="project" value="InterPro"/>
</dbReference>
<evidence type="ECO:0000313" key="4">
    <source>
        <dbReference type="Proteomes" id="UP000275579"/>
    </source>
</evidence>
<dbReference type="GO" id="GO:0003677">
    <property type="term" value="F:DNA binding"/>
    <property type="evidence" value="ECO:0007669"/>
    <property type="project" value="InterPro"/>
</dbReference>
<dbReference type="RefSeq" id="WP_127154434.1">
    <property type="nucleotide sequence ID" value="NZ_CP029042.1"/>
</dbReference>
<dbReference type="GO" id="GO:0006310">
    <property type="term" value="P:DNA recombination"/>
    <property type="evidence" value="ECO:0007669"/>
    <property type="project" value="UniProtKB-KW"/>
</dbReference>
<dbReference type="InterPro" id="IPR002104">
    <property type="entry name" value="Integrase_catalytic"/>
</dbReference>
<sequence>MRLRRQFVRVKRDGVWKAELSPLKAREEGEWRDVPIPSFVERALRLHLRDHGVGEDGYLLHAHHGGHVLDSNYRTEFRRAVIKAGFADESWTAHTLRRVFASSAIAGGLSLLEVSRWLGHATIQITADIYGHLTPDAGARMRSVMDGALAAANVSCADS</sequence>
<keyword evidence="1" id="KW-0233">DNA recombination</keyword>
<evidence type="ECO:0000259" key="2">
    <source>
        <dbReference type="PROSITE" id="PS51898"/>
    </source>
</evidence>
<feature type="domain" description="Tyr recombinase" evidence="2">
    <location>
        <begin position="1"/>
        <end position="146"/>
    </location>
</feature>
<dbReference type="Pfam" id="PF00589">
    <property type="entry name" value="Phage_integrase"/>
    <property type="match status" value="1"/>
</dbReference>
<proteinExistence type="predicted"/>
<dbReference type="PROSITE" id="PS51898">
    <property type="entry name" value="TYR_RECOMBINASE"/>
    <property type="match status" value="1"/>
</dbReference>
<dbReference type="Gene3D" id="1.10.443.10">
    <property type="entry name" value="Intergrase catalytic core"/>
    <property type="match status" value="1"/>
</dbReference>
<dbReference type="SUPFAM" id="SSF56349">
    <property type="entry name" value="DNA breaking-rejoining enzymes"/>
    <property type="match status" value="1"/>
</dbReference>
<dbReference type="InterPro" id="IPR013762">
    <property type="entry name" value="Integrase-like_cat_sf"/>
</dbReference>
<evidence type="ECO:0000313" key="3">
    <source>
        <dbReference type="EMBL" id="AZS75707.1"/>
    </source>
</evidence>
<dbReference type="EMBL" id="CP029042">
    <property type="protein sequence ID" value="AZS75707.1"/>
    <property type="molecule type" value="Genomic_DNA"/>
</dbReference>
<dbReference type="AlphaFoldDB" id="A0A3Q9KF25"/>
<dbReference type="InterPro" id="IPR011010">
    <property type="entry name" value="DNA_brk_join_enz"/>
</dbReference>
<evidence type="ECO:0000256" key="1">
    <source>
        <dbReference type="ARBA" id="ARBA00023172"/>
    </source>
</evidence>
<dbReference type="Proteomes" id="UP000275579">
    <property type="component" value="Chromosome"/>
</dbReference>
<protein>
    <recommendedName>
        <fullName evidence="2">Tyr recombinase domain-containing protein</fullName>
    </recommendedName>
</protein>
<reference evidence="3 4" key="1">
    <citation type="submission" date="2018-04" db="EMBL/GenBank/DDBJ databases">
        <title>Complete genome sequences of Streptomyces lydicus strain WYEC and characterization of antagonistic properties of biological control agents.</title>
        <authorList>
            <person name="Mariita R.M."/>
            <person name="Sello J.K."/>
        </authorList>
    </citation>
    <scope>NUCLEOTIDE SEQUENCE [LARGE SCALE GENOMIC DNA]</scope>
    <source>
        <strain evidence="3 4">WYEC 108</strain>
    </source>
</reference>